<evidence type="ECO:0000313" key="2">
    <source>
        <dbReference type="EMBL" id="QYR53188.1"/>
    </source>
</evidence>
<reference evidence="2 3" key="1">
    <citation type="submission" date="2021-08" db="EMBL/GenBank/DDBJ databases">
        <title>Lysobacter sp. strain CJ11 Genome sequencing and assembly.</title>
        <authorList>
            <person name="Kim I."/>
        </authorList>
    </citation>
    <scope>NUCLEOTIDE SEQUENCE [LARGE SCALE GENOMIC DNA]</scope>
    <source>
        <strain evidence="2 3">CJ11</strain>
    </source>
</reference>
<dbReference type="InterPro" id="IPR036046">
    <property type="entry name" value="Acylphosphatase-like_dom_sf"/>
</dbReference>
<dbReference type="PROSITE" id="PS50925">
    <property type="entry name" value="BLUF"/>
    <property type="match status" value="1"/>
</dbReference>
<name>A0ABX8WQS5_9GAMM</name>
<dbReference type="SMART" id="SM01034">
    <property type="entry name" value="BLUF"/>
    <property type="match status" value="1"/>
</dbReference>
<protein>
    <submittedName>
        <fullName evidence="2">BLUF domain-containing protein</fullName>
    </submittedName>
</protein>
<dbReference type="Gene3D" id="3.30.70.100">
    <property type="match status" value="1"/>
</dbReference>
<sequence>MSSLYGLTYVSESTRDLLPDELDAILLDARLFNASVGVTGALLYSDGRFFQLLEGPEESVKKAFARILQAKSHSNLKQISSFAVHERSFESWHMGFVRPPATAIQSLSQAAWEGAIPYTRSGVEKSEGLGLLLYYWSKWAAEPIPSAR</sequence>
<organism evidence="2 3">
    <name type="scientific">Lysobacter soyae</name>
    <dbReference type="NCBI Taxonomy" id="2764185"/>
    <lineage>
        <taxon>Bacteria</taxon>
        <taxon>Pseudomonadati</taxon>
        <taxon>Pseudomonadota</taxon>
        <taxon>Gammaproteobacteria</taxon>
        <taxon>Lysobacterales</taxon>
        <taxon>Lysobacteraceae</taxon>
        <taxon>Lysobacter</taxon>
    </lineage>
</organism>
<evidence type="ECO:0000259" key="1">
    <source>
        <dbReference type="PROSITE" id="PS50925"/>
    </source>
</evidence>
<dbReference type="InterPro" id="IPR007024">
    <property type="entry name" value="BLUF_domain"/>
</dbReference>
<feature type="domain" description="BLUF" evidence="1">
    <location>
        <begin position="4"/>
        <end position="95"/>
    </location>
</feature>
<dbReference type="EMBL" id="CP080544">
    <property type="protein sequence ID" value="QYR53188.1"/>
    <property type="molecule type" value="Genomic_DNA"/>
</dbReference>
<evidence type="ECO:0000313" key="3">
    <source>
        <dbReference type="Proteomes" id="UP000824755"/>
    </source>
</evidence>
<dbReference type="Pfam" id="PF04940">
    <property type="entry name" value="BLUF"/>
    <property type="match status" value="1"/>
</dbReference>
<dbReference type="Proteomes" id="UP000824755">
    <property type="component" value="Chromosome"/>
</dbReference>
<proteinExistence type="predicted"/>
<dbReference type="SUPFAM" id="SSF54975">
    <property type="entry name" value="Acylphosphatase/BLUF domain-like"/>
    <property type="match status" value="1"/>
</dbReference>
<accession>A0ABX8WQS5</accession>
<dbReference type="RefSeq" id="WP_220380006.1">
    <property type="nucleotide sequence ID" value="NZ_CP080544.1"/>
</dbReference>
<keyword evidence="3" id="KW-1185">Reference proteome</keyword>
<gene>
    <name evidence="2" type="ORF">H8L67_01310</name>
</gene>